<evidence type="ECO:0000313" key="4">
    <source>
        <dbReference type="Proteomes" id="UP001500200"/>
    </source>
</evidence>
<keyword evidence="1" id="KW-0378">Hydrolase</keyword>
<comment type="caution">
    <text evidence="3">The sequence shown here is derived from an EMBL/GenBank/DDBJ whole genome shotgun (WGS) entry which is preliminary data.</text>
</comment>
<dbReference type="InterPro" id="IPR023365">
    <property type="entry name" value="Sortase_dom-sf"/>
</dbReference>
<feature type="signal peptide" evidence="2">
    <location>
        <begin position="1"/>
        <end position="34"/>
    </location>
</feature>
<dbReference type="InterPro" id="IPR005754">
    <property type="entry name" value="Sortase"/>
</dbReference>
<dbReference type="CDD" id="cd05829">
    <property type="entry name" value="Sortase_F"/>
    <property type="match status" value="1"/>
</dbReference>
<dbReference type="Gene3D" id="2.40.260.10">
    <property type="entry name" value="Sortase"/>
    <property type="match status" value="1"/>
</dbReference>
<keyword evidence="4" id="KW-1185">Reference proteome</keyword>
<dbReference type="EMBL" id="BAABKK010000023">
    <property type="protein sequence ID" value="GAA5197309.1"/>
    <property type="molecule type" value="Genomic_DNA"/>
</dbReference>
<evidence type="ECO:0000256" key="1">
    <source>
        <dbReference type="ARBA" id="ARBA00022801"/>
    </source>
</evidence>
<dbReference type="InterPro" id="IPR042001">
    <property type="entry name" value="Sortase_F"/>
</dbReference>
<accession>A0ABP9SJ26</accession>
<organism evidence="3 4">
    <name type="scientific">Arthrobacter gyeryongensis</name>
    <dbReference type="NCBI Taxonomy" id="1650592"/>
    <lineage>
        <taxon>Bacteria</taxon>
        <taxon>Bacillati</taxon>
        <taxon>Actinomycetota</taxon>
        <taxon>Actinomycetes</taxon>
        <taxon>Micrococcales</taxon>
        <taxon>Micrococcaceae</taxon>
        <taxon>Arthrobacter</taxon>
    </lineage>
</organism>
<protein>
    <submittedName>
        <fullName evidence="3">Class F sortase</fullName>
    </submittedName>
</protein>
<dbReference type="SUPFAM" id="SSF63817">
    <property type="entry name" value="Sortase"/>
    <property type="match status" value="1"/>
</dbReference>
<evidence type="ECO:0000256" key="2">
    <source>
        <dbReference type="SAM" id="SignalP"/>
    </source>
</evidence>
<dbReference type="Proteomes" id="UP001500200">
    <property type="component" value="Unassembled WGS sequence"/>
</dbReference>
<feature type="chain" id="PRO_5047479588" evidence="2">
    <location>
        <begin position="35"/>
        <end position="219"/>
    </location>
</feature>
<dbReference type="Pfam" id="PF04203">
    <property type="entry name" value="Sortase"/>
    <property type="match status" value="1"/>
</dbReference>
<gene>
    <name evidence="3" type="ORF">GCM10023346_31660</name>
</gene>
<keyword evidence="2" id="KW-0732">Signal</keyword>
<sequence>MIKTRSYPRARWNNVALTTVVTCSVAGATASVLAFTSPPAPPAAPQAPVLAPFTAAGPDTFTGPAAIRNLPPNTLSIPGVDLKVGLVDQGRDGSGYLVVPDASKAARYRGSAAVCAAKGSTLLAGHVNFPDGSLAPMASLVLVTKGMPLYVSDNAGATCRYKIIGLESLGKTSLPADTFATEGPHLLRVVTCDLASPFVTIAGHAQFANNTVATAIPWP</sequence>
<name>A0ABP9SJ26_9MICC</name>
<proteinExistence type="predicted"/>
<dbReference type="RefSeq" id="WP_345450551.1">
    <property type="nucleotide sequence ID" value="NZ_BAABKK010000023.1"/>
</dbReference>
<evidence type="ECO:0000313" key="3">
    <source>
        <dbReference type="EMBL" id="GAA5197309.1"/>
    </source>
</evidence>
<reference evidence="4" key="1">
    <citation type="journal article" date="2019" name="Int. J. Syst. Evol. Microbiol.">
        <title>The Global Catalogue of Microorganisms (GCM) 10K type strain sequencing project: providing services to taxonomists for standard genome sequencing and annotation.</title>
        <authorList>
            <consortium name="The Broad Institute Genomics Platform"/>
            <consortium name="The Broad Institute Genome Sequencing Center for Infectious Disease"/>
            <person name="Wu L."/>
            <person name="Ma J."/>
        </authorList>
    </citation>
    <scope>NUCLEOTIDE SEQUENCE [LARGE SCALE GENOMIC DNA]</scope>
    <source>
        <strain evidence="4">JCM 18514</strain>
    </source>
</reference>